<dbReference type="PANTHER" id="PTHR23310:SF62">
    <property type="entry name" value="ACYL-COA BINDING PROTEIN 1, ISOFORM A"/>
    <property type="match status" value="1"/>
</dbReference>
<dbReference type="Gene3D" id="1.20.80.10">
    <property type="match status" value="1"/>
</dbReference>
<dbReference type="EMBL" id="CALNXJ010000020">
    <property type="protein sequence ID" value="CAH3124574.1"/>
    <property type="molecule type" value="Genomic_DNA"/>
</dbReference>
<sequence length="62" mass="6946">MKAADEVKKLSKQPSDQDMLEVYALYKQVTVGDCNTERPGFLDMTGKAKWDAWNGKKGTANH</sequence>
<dbReference type="SUPFAM" id="SSF47027">
    <property type="entry name" value="Acyl-CoA binding protein"/>
    <property type="match status" value="1"/>
</dbReference>
<dbReference type="InterPro" id="IPR000582">
    <property type="entry name" value="Acyl-CoA-binding_protein"/>
</dbReference>
<protein>
    <recommendedName>
        <fullName evidence="3">ACB domain-containing protein</fullName>
    </recommendedName>
</protein>
<feature type="domain" description="ACB" evidence="3">
    <location>
        <begin position="1"/>
        <end position="62"/>
    </location>
</feature>
<comment type="caution">
    <text evidence="4">The sequence shown here is derived from an EMBL/GenBank/DDBJ whole genome shotgun (WGS) entry which is preliminary data.</text>
</comment>
<dbReference type="PROSITE" id="PS51228">
    <property type="entry name" value="ACB_2"/>
    <property type="match status" value="1"/>
</dbReference>
<evidence type="ECO:0000313" key="5">
    <source>
        <dbReference type="Proteomes" id="UP001159428"/>
    </source>
</evidence>
<dbReference type="GO" id="GO:0006631">
    <property type="term" value="P:fatty acid metabolic process"/>
    <property type="evidence" value="ECO:0007669"/>
    <property type="project" value="TreeGrafter"/>
</dbReference>
<gene>
    <name evidence="4" type="ORF">PMEA_00011354</name>
</gene>
<dbReference type="InterPro" id="IPR022408">
    <property type="entry name" value="Acyl-CoA-binding_prot_CS"/>
</dbReference>
<name>A0AAU9WT36_9CNID</name>
<accession>A0AAU9WT36</accession>
<evidence type="ECO:0000256" key="1">
    <source>
        <dbReference type="ARBA" id="ARBA00005567"/>
    </source>
</evidence>
<dbReference type="GO" id="GO:0000062">
    <property type="term" value="F:fatty-acyl-CoA binding"/>
    <property type="evidence" value="ECO:0007669"/>
    <property type="project" value="InterPro"/>
</dbReference>
<comment type="similarity">
    <text evidence="1">Belongs to the ACBP family.</text>
</comment>
<dbReference type="PRINTS" id="PR00689">
    <property type="entry name" value="ACOABINDINGP"/>
</dbReference>
<keyword evidence="5" id="KW-1185">Reference proteome</keyword>
<proteinExistence type="inferred from homology"/>
<dbReference type="PROSITE" id="PS00880">
    <property type="entry name" value="ACB_1"/>
    <property type="match status" value="1"/>
</dbReference>
<dbReference type="AlphaFoldDB" id="A0AAU9WT36"/>
<organism evidence="4 5">
    <name type="scientific">Pocillopora meandrina</name>
    <dbReference type="NCBI Taxonomy" id="46732"/>
    <lineage>
        <taxon>Eukaryota</taxon>
        <taxon>Metazoa</taxon>
        <taxon>Cnidaria</taxon>
        <taxon>Anthozoa</taxon>
        <taxon>Hexacorallia</taxon>
        <taxon>Scleractinia</taxon>
        <taxon>Astrocoeniina</taxon>
        <taxon>Pocilloporidae</taxon>
        <taxon>Pocillopora</taxon>
    </lineage>
</organism>
<dbReference type="Proteomes" id="UP001159428">
    <property type="component" value="Unassembled WGS sequence"/>
</dbReference>
<evidence type="ECO:0000259" key="3">
    <source>
        <dbReference type="PROSITE" id="PS51228"/>
    </source>
</evidence>
<dbReference type="InterPro" id="IPR035984">
    <property type="entry name" value="Acyl-CoA-binding_sf"/>
</dbReference>
<dbReference type="PANTHER" id="PTHR23310">
    <property type="entry name" value="ACYL-COA-BINDING PROTEIN, ACBP"/>
    <property type="match status" value="1"/>
</dbReference>
<keyword evidence="2" id="KW-0446">Lipid-binding</keyword>
<dbReference type="InterPro" id="IPR014352">
    <property type="entry name" value="FERM/acyl-CoA-bd_prot_sf"/>
</dbReference>
<evidence type="ECO:0000313" key="4">
    <source>
        <dbReference type="EMBL" id="CAH3124574.1"/>
    </source>
</evidence>
<reference evidence="4 5" key="1">
    <citation type="submission" date="2022-05" db="EMBL/GenBank/DDBJ databases">
        <authorList>
            <consortium name="Genoscope - CEA"/>
            <person name="William W."/>
        </authorList>
    </citation>
    <scope>NUCLEOTIDE SEQUENCE [LARGE SCALE GENOMIC DNA]</scope>
</reference>
<evidence type="ECO:0000256" key="2">
    <source>
        <dbReference type="ARBA" id="ARBA00023121"/>
    </source>
</evidence>
<dbReference type="Pfam" id="PF00887">
    <property type="entry name" value="ACBP"/>
    <property type="match status" value="1"/>
</dbReference>